<dbReference type="EMBL" id="QLNT01000013">
    <property type="protein sequence ID" value="KAF3068520.1"/>
    <property type="molecule type" value="Genomic_DNA"/>
</dbReference>
<evidence type="ECO:0000313" key="2">
    <source>
        <dbReference type="EMBL" id="KAF3068520.1"/>
    </source>
</evidence>
<sequence length="99" mass="10340">MELNQPVACGAKTPGPATPSRSRSGAAPCPCSLSCASLRLSLTEIFNAIVSFPMTKCAITRRPLRSGAIASYGDTLLRGHSICRFYLSASCSLAFVASV</sequence>
<name>A0A9P4XDF8_9HYPO</name>
<keyword evidence="3" id="KW-1185">Reference proteome</keyword>
<evidence type="ECO:0000256" key="1">
    <source>
        <dbReference type="SAM" id="MobiDB-lite"/>
    </source>
</evidence>
<evidence type="ECO:0000313" key="3">
    <source>
        <dbReference type="Proteomes" id="UP000801864"/>
    </source>
</evidence>
<organism evidence="2 3">
    <name type="scientific">Trichoderma lentiforme</name>
    <dbReference type="NCBI Taxonomy" id="1567552"/>
    <lineage>
        <taxon>Eukaryota</taxon>
        <taxon>Fungi</taxon>
        <taxon>Dikarya</taxon>
        <taxon>Ascomycota</taxon>
        <taxon>Pezizomycotina</taxon>
        <taxon>Sordariomycetes</taxon>
        <taxon>Hypocreomycetidae</taxon>
        <taxon>Hypocreales</taxon>
        <taxon>Hypocreaceae</taxon>
        <taxon>Trichoderma</taxon>
    </lineage>
</organism>
<dbReference type="AlphaFoldDB" id="A0A9P4XDF8"/>
<accession>A0A9P4XDF8</accession>
<feature type="region of interest" description="Disordered" evidence="1">
    <location>
        <begin position="1"/>
        <end position="26"/>
    </location>
</feature>
<gene>
    <name evidence="2" type="ORF">CFAM422_007777</name>
</gene>
<reference evidence="2 3" key="1">
    <citation type="submission" date="2018-06" db="EMBL/GenBank/DDBJ databases">
        <title>Genome analysis of cellulolytic fungus Trichoderma lentiforme CFAM-422.</title>
        <authorList>
            <person name="Steindorff A.S."/>
            <person name="Formighieri E.F."/>
            <person name="Midorikawa G.E.O."/>
            <person name="Tamietti M.S."/>
            <person name="Ramos E.Z."/>
            <person name="Silva A.S."/>
            <person name="Bon E.P.S."/>
            <person name="Mendes T.D."/>
            <person name="Damaso M.C.T."/>
            <person name="Favaro L.C.L."/>
        </authorList>
    </citation>
    <scope>NUCLEOTIDE SEQUENCE [LARGE SCALE GENOMIC DNA]</scope>
    <source>
        <strain evidence="2 3">CFAM-422</strain>
    </source>
</reference>
<protein>
    <submittedName>
        <fullName evidence="2">Uncharacterized protein</fullName>
    </submittedName>
</protein>
<proteinExistence type="predicted"/>
<comment type="caution">
    <text evidence="2">The sequence shown here is derived from an EMBL/GenBank/DDBJ whole genome shotgun (WGS) entry which is preliminary data.</text>
</comment>
<dbReference type="Proteomes" id="UP000801864">
    <property type="component" value="Unassembled WGS sequence"/>
</dbReference>